<evidence type="ECO:0000313" key="1">
    <source>
        <dbReference type="EMBL" id="AAW27872.1"/>
    </source>
</evidence>
<accession>Q5D8I4</accession>
<name>Q5D8I4_SCHJA</name>
<reference evidence="1" key="2">
    <citation type="journal article" date="2006" name="PLoS Pathog.">
        <title>New perspectives on host-parasite interplay by comparative transcriptomic and proteomic analyses of Schistosoma japonicum.</title>
        <authorList>
            <person name="Liu F."/>
            <person name="Lu J."/>
            <person name="Hu W."/>
            <person name="Wang S.Y."/>
            <person name="Cui S.J."/>
            <person name="Chi M."/>
            <person name="Yan Q."/>
            <person name="Wang X.R."/>
            <person name="Song H.D."/>
            <person name="Xu X.N."/>
            <person name="Wang J.J."/>
            <person name="Zhang X.L."/>
            <person name="Zhang X."/>
            <person name="Wang Z.Q."/>
            <person name="Xue C.L."/>
            <person name="Brindley P.J."/>
            <person name="McManus D.P."/>
            <person name="Yang P.Y."/>
            <person name="Feng Z."/>
            <person name="Chen Z."/>
            <person name="Han Z.G."/>
        </authorList>
    </citation>
    <scope>NUCLEOTIDE SEQUENCE</scope>
</reference>
<dbReference type="EMBL" id="AY816140">
    <property type="protein sequence ID" value="AAW27872.1"/>
    <property type="molecule type" value="mRNA"/>
</dbReference>
<proteinExistence type="evidence at transcript level"/>
<organism evidence="1">
    <name type="scientific">Schistosoma japonicum</name>
    <name type="common">Blood fluke</name>
    <dbReference type="NCBI Taxonomy" id="6182"/>
    <lineage>
        <taxon>Eukaryota</taxon>
        <taxon>Metazoa</taxon>
        <taxon>Spiralia</taxon>
        <taxon>Lophotrochozoa</taxon>
        <taxon>Platyhelminthes</taxon>
        <taxon>Trematoda</taxon>
        <taxon>Digenea</taxon>
        <taxon>Strigeidida</taxon>
        <taxon>Schistosomatoidea</taxon>
        <taxon>Schistosomatidae</taxon>
        <taxon>Schistosoma</taxon>
    </lineage>
</organism>
<reference evidence="1" key="1">
    <citation type="submission" date="2004-11" db="EMBL/GenBank/DDBJ databases">
        <title>The full-length cDNA sequences of Schistosoma japonicum genes.</title>
        <authorList>
            <person name="Han Z."/>
        </authorList>
    </citation>
    <scope>NUCLEOTIDE SEQUENCE</scope>
</reference>
<protein>
    <submittedName>
        <fullName evidence="1">SJCHGC03941 protein</fullName>
    </submittedName>
</protein>
<sequence>MSVPGQGRKINCPSLKRNIQLLEDASGCFTCSLCAQTTGLRDDCFDNLSHRLHKFDSSTCDPDAFDAHLMKYHANNVCHLCLYCNSIVHQKCLTIHISQHLLTCSSSKSPKVFVCPSRPQCPHEYSTDHFQHMQIHWESQHSSSFETSTNLQCSQCMNIFSTLLEWGEHIKLNLSSLVHCTFPGVL</sequence>
<dbReference type="AlphaFoldDB" id="Q5D8I4"/>